<dbReference type="InterPro" id="IPR003848">
    <property type="entry name" value="DUF218"/>
</dbReference>
<evidence type="ECO:0000259" key="1">
    <source>
        <dbReference type="Pfam" id="PF02698"/>
    </source>
</evidence>
<feature type="domain" description="DUF218" evidence="1">
    <location>
        <begin position="39"/>
        <end position="152"/>
    </location>
</feature>
<dbReference type="InterPro" id="IPR055323">
    <property type="entry name" value="C57A10.07/YOR238W"/>
</dbReference>
<proteinExistence type="predicted"/>
<dbReference type="PANTHER" id="PTHR28110:SF1">
    <property type="entry name" value="TRANSMEMBRANE PROTEIN"/>
    <property type="match status" value="1"/>
</dbReference>
<dbReference type="OrthoDB" id="4347at2759"/>
<dbReference type="Pfam" id="PF02698">
    <property type="entry name" value="DUF218"/>
    <property type="match status" value="1"/>
</dbReference>
<protein>
    <recommendedName>
        <fullName evidence="1">DUF218 domain-containing protein</fullName>
    </recommendedName>
</protein>
<dbReference type="Proteomes" id="UP000226192">
    <property type="component" value="Unassembled WGS sequence"/>
</dbReference>
<evidence type="ECO:0000313" key="3">
    <source>
        <dbReference type="Proteomes" id="UP000226192"/>
    </source>
</evidence>
<name>A0A2C5XAA6_9HYPO</name>
<organism evidence="2 3">
    <name type="scientific">Ophiocordyceps australis</name>
    <dbReference type="NCBI Taxonomy" id="1399860"/>
    <lineage>
        <taxon>Eukaryota</taxon>
        <taxon>Fungi</taxon>
        <taxon>Dikarya</taxon>
        <taxon>Ascomycota</taxon>
        <taxon>Pezizomycotina</taxon>
        <taxon>Sordariomycetes</taxon>
        <taxon>Hypocreomycetidae</taxon>
        <taxon>Hypocreales</taxon>
        <taxon>Ophiocordycipitaceae</taxon>
        <taxon>Ophiocordyceps</taxon>
    </lineage>
</organism>
<dbReference type="GO" id="GO:0005737">
    <property type="term" value="C:cytoplasm"/>
    <property type="evidence" value="ECO:0007669"/>
    <property type="project" value="TreeGrafter"/>
</dbReference>
<evidence type="ECO:0000313" key="2">
    <source>
        <dbReference type="EMBL" id="PHH64249.1"/>
    </source>
</evidence>
<keyword evidence="3" id="KW-1185">Reference proteome</keyword>
<dbReference type="AlphaFoldDB" id="A0A2C5XAA6"/>
<dbReference type="PANTHER" id="PTHR28110">
    <property type="entry name" value="TRANSMEMBRANE PROTEIN"/>
    <property type="match status" value="1"/>
</dbReference>
<accession>A0A2C5XAA6</accession>
<gene>
    <name evidence="2" type="ORF">CDD81_4863</name>
</gene>
<reference evidence="2 3" key="1">
    <citation type="submission" date="2017-06" db="EMBL/GenBank/DDBJ databases">
        <title>Ant-infecting Ophiocordyceps genomes reveal a high diversity of potential behavioral manipulation genes and a possible major role for enterotoxins.</title>
        <authorList>
            <person name="De Bekker C."/>
            <person name="Evans H.C."/>
            <person name="Brachmann A."/>
            <person name="Hughes D.P."/>
        </authorList>
    </citation>
    <scope>NUCLEOTIDE SEQUENCE [LARGE SCALE GENOMIC DNA]</scope>
    <source>
        <strain evidence="2 3">Map64</strain>
    </source>
</reference>
<comment type="caution">
    <text evidence="2">The sequence shown here is derived from an EMBL/GenBank/DDBJ whole genome shotgun (WGS) entry which is preliminary data.</text>
</comment>
<dbReference type="EMBL" id="NJET01000034">
    <property type="protein sequence ID" value="PHH64249.1"/>
    <property type="molecule type" value="Genomic_DNA"/>
</dbReference>
<sequence length="241" mass="26840">MAPTHLVVVCCHGIWTGGASRGADEAEWLIAPFQRGETDTFIAHARAGIELLAQDPDDSVVVFSGGPTRKETRQSEASSYALVAQANQYWDLLQDATRSILLEERALDSYHNVLFSLTLFYTRFSRWPETMTLVGHGFKRARLEAHVTALGFPGDRVRYIGLDPPGIEAGSEVLQGVKEAEEEWREDVHGRGERLAGKRRARNPWRVWQGVFVEGSGDAGGLVTRRQGHEEMLDEAAARPW</sequence>